<evidence type="ECO:0000313" key="3">
    <source>
        <dbReference type="Proteomes" id="UP000240883"/>
    </source>
</evidence>
<dbReference type="InterPro" id="IPR014030">
    <property type="entry name" value="Ketoacyl_synth_N"/>
</dbReference>
<evidence type="ECO:0000313" key="2">
    <source>
        <dbReference type="EMBL" id="PSN60863.1"/>
    </source>
</evidence>
<dbReference type="Proteomes" id="UP000240883">
    <property type="component" value="Unassembled WGS sequence"/>
</dbReference>
<protein>
    <submittedName>
        <fullName evidence="2">Polyketide synthase</fullName>
    </submittedName>
</protein>
<evidence type="ECO:0000259" key="1">
    <source>
        <dbReference type="Pfam" id="PF00109"/>
    </source>
</evidence>
<dbReference type="Pfam" id="PF00109">
    <property type="entry name" value="ketoacyl-synt"/>
    <property type="match status" value="1"/>
</dbReference>
<dbReference type="STRING" id="1448308.A0A2T2N608"/>
<keyword evidence="3" id="KW-1185">Reference proteome</keyword>
<reference evidence="2 3" key="1">
    <citation type="journal article" date="2018" name="Front. Microbiol.">
        <title>Genome-Wide Analysis of Corynespora cassiicola Leaf Fall Disease Putative Effectors.</title>
        <authorList>
            <person name="Lopez D."/>
            <person name="Ribeiro S."/>
            <person name="Label P."/>
            <person name="Fumanal B."/>
            <person name="Venisse J.S."/>
            <person name="Kohler A."/>
            <person name="de Oliveira R.R."/>
            <person name="Labutti K."/>
            <person name="Lipzen A."/>
            <person name="Lail K."/>
            <person name="Bauer D."/>
            <person name="Ohm R.A."/>
            <person name="Barry K.W."/>
            <person name="Spatafora J."/>
            <person name="Grigoriev I.V."/>
            <person name="Martin F.M."/>
            <person name="Pujade-Renaud V."/>
        </authorList>
    </citation>
    <scope>NUCLEOTIDE SEQUENCE [LARGE SCALE GENOMIC DNA]</scope>
    <source>
        <strain evidence="2 3">Philippines</strain>
    </source>
</reference>
<dbReference type="OrthoDB" id="329835at2759"/>
<feature type="non-terminal residue" evidence="2">
    <location>
        <position position="1"/>
    </location>
</feature>
<dbReference type="EMBL" id="KZ678147">
    <property type="protein sequence ID" value="PSN60863.1"/>
    <property type="molecule type" value="Genomic_DNA"/>
</dbReference>
<gene>
    <name evidence="2" type="ORF">BS50DRAFT_505753</name>
</gene>
<dbReference type="Gene3D" id="3.40.47.10">
    <property type="match status" value="1"/>
</dbReference>
<accession>A0A2T2N608</accession>
<organism evidence="2 3">
    <name type="scientific">Corynespora cassiicola Philippines</name>
    <dbReference type="NCBI Taxonomy" id="1448308"/>
    <lineage>
        <taxon>Eukaryota</taxon>
        <taxon>Fungi</taxon>
        <taxon>Dikarya</taxon>
        <taxon>Ascomycota</taxon>
        <taxon>Pezizomycotina</taxon>
        <taxon>Dothideomycetes</taxon>
        <taxon>Pleosporomycetidae</taxon>
        <taxon>Pleosporales</taxon>
        <taxon>Corynesporascaceae</taxon>
        <taxon>Corynespora</taxon>
    </lineage>
</organism>
<dbReference type="InterPro" id="IPR016039">
    <property type="entry name" value="Thiolase-like"/>
</dbReference>
<name>A0A2T2N608_CORCC</name>
<dbReference type="AlphaFoldDB" id="A0A2T2N608"/>
<dbReference type="SUPFAM" id="SSF53901">
    <property type="entry name" value="Thiolase-like"/>
    <property type="match status" value="1"/>
</dbReference>
<proteinExistence type="predicted"/>
<sequence>RHLLEVVYEGLKKSGITLKELSSNPVGCFVSSYACDYADIRARDPENRAPASTESIGRAMLSNRVTYEQNHSHSIP</sequence>
<dbReference type="GO" id="GO:0016746">
    <property type="term" value="F:acyltransferase activity"/>
    <property type="evidence" value="ECO:0007669"/>
    <property type="project" value="InterPro"/>
</dbReference>
<feature type="domain" description="Beta-ketoacyl synthase-like N-terminal" evidence="1">
    <location>
        <begin position="1"/>
        <end position="69"/>
    </location>
</feature>